<protein>
    <submittedName>
        <fullName evidence="4">Phosphatidylglycerophosphate synthase</fullName>
    </submittedName>
</protein>
<dbReference type="RefSeq" id="WP_207798281.1">
    <property type="nucleotide sequence ID" value="NZ_FMUH01000001.1"/>
</dbReference>
<evidence type="ECO:0000256" key="2">
    <source>
        <dbReference type="RuleBase" id="RU003750"/>
    </source>
</evidence>
<reference evidence="5" key="1">
    <citation type="submission" date="2016-10" db="EMBL/GenBank/DDBJ databases">
        <authorList>
            <person name="Varghese N."/>
            <person name="Submissions S."/>
        </authorList>
    </citation>
    <scope>NUCLEOTIDE SEQUENCE [LARGE SCALE GENOMIC DNA]</scope>
    <source>
        <strain evidence="5">DSM 45722</strain>
    </source>
</reference>
<dbReference type="STRING" id="1960309.SAMN03159343_0866"/>
<dbReference type="Proteomes" id="UP000198981">
    <property type="component" value="Unassembled WGS sequence"/>
</dbReference>
<comment type="similarity">
    <text evidence="2">Belongs to the CDP-alcohol phosphatidyltransferase class-I family.</text>
</comment>
<dbReference type="Pfam" id="PF01066">
    <property type="entry name" value="CDP-OH_P_transf"/>
    <property type="match status" value="1"/>
</dbReference>
<evidence type="ECO:0000256" key="1">
    <source>
        <dbReference type="ARBA" id="ARBA00022679"/>
    </source>
</evidence>
<organism evidence="4 5">
    <name type="scientific">Klenkia marina</name>
    <dbReference type="NCBI Taxonomy" id="1960309"/>
    <lineage>
        <taxon>Bacteria</taxon>
        <taxon>Bacillati</taxon>
        <taxon>Actinomycetota</taxon>
        <taxon>Actinomycetes</taxon>
        <taxon>Geodermatophilales</taxon>
        <taxon>Geodermatophilaceae</taxon>
        <taxon>Klenkia</taxon>
    </lineage>
</organism>
<dbReference type="Gene3D" id="1.20.120.1760">
    <property type="match status" value="1"/>
</dbReference>
<evidence type="ECO:0000313" key="5">
    <source>
        <dbReference type="Proteomes" id="UP000198981"/>
    </source>
</evidence>
<evidence type="ECO:0000256" key="3">
    <source>
        <dbReference type="SAM" id="Phobius"/>
    </source>
</evidence>
<gene>
    <name evidence="4" type="ORF">SAMN03159343_0866</name>
</gene>
<dbReference type="AlphaFoldDB" id="A0A1G4XFM8"/>
<keyword evidence="3" id="KW-0472">Membrane</keyword>
<name>A0A1G4XFM8_9ACTN</name>
<sequence length="261" mass="27103">MSAALSPARRPEPGETVGATVRRLAGAQKGAKGAPAYSRFVNRPVGRVLAALAFHRGLTPDAVTGLSAVCTFTGLAVVALAPHTWLTGALVTALLVLGYALDSADGQLARLRGGGSPAGEWLDHAVDSTKVVAVHLCVLVGLYRTGELAVGWLLVPLGFAVVAVTHFSLTLLNEALRAQHGARTRAARAVPGERASVLRSLLVAPTDYGVLCLVFVLLGATPLFLTAYGLLALGTTAYLLLALPRWRNEMAALGRRDGTAS</sequence>
<accession>A0A1G4XFM8</accession>
<feature type="transmembrane region" description="Helical" evidence="3">
    <location>
        <begin position="85"/>
        <end position="101"/>
    </location>
</feature>
<dbReference type="PROSITE" id="PS00379">
    <property type="entry name" value="CDP_ALCOHOL_P_TRANSF"/>
    <property type="match status" value="1"/>
</dbReference>
<dbReference type="GO" id="GO:0008654">
    <property type="term" value="P:phospholipid biosynthetic process"/>
    <property type="evidence" value="ECO:0007669"/>
    <property type="project" value="InterPro"/>
</dbReference>
<dbReference type="GO" id="GO:0016020">
    <property type="term" value="C:membrane"/>
    <property type="evidence" value="ECO:0007669"/>
    <property type="project" value="InterPro"/>
</dbReference>
<feature type="transmembrane region" description="Helical" evidence="3">
    <location>
        <begin position="224"/>
        <end position="243"/>
    </location>
</feature>
<dbReference type="InterPro" id="IPR043130">
    <property type="entry name" value="CDP-OH_PTrfase_TM_dom"/>
</dbReference>
<keyword evidence="5" id="KW-1185">Reference proteome</keyword>
<dbReference type="InterPro" id="IPR000462">
    <property type="entry name" value="CDP-OH_P_trans"/>
</dbReference>
<feature type="transmembrane region" description="Helical" evidence="3">
    <location>
        <begin position="149"/>
        <end position="176"/>
    </location>
</feature>
<dbReference type="GO" id="GO:0016780">
    <property type="term" value="F:phosphotransferase activity, for other substituted phosphate groups"/>
    <property type="evidence" value="ECO:0007669"/>
    <property type="project" value="InterPro"/>
</dbReference>
<keyword evidence="1 2" id="KW-0808">Transferase</keyword>
<keyword evidence="3" id="KW-1133">Transmembrane helix</keyword>
<feature type="transmembrane region" description="Helical" evidence="3">
    <location>
        <begin position="197"/>
        <end position="218"/>
    </location>
</feature>
<proteinExistence type="inferred from homology"/>
<dbReference type="InterPro" id="IPR048254">
    <property type="entry name" value="CDP_ALCOHOL_P_TRANSF_CS"/>
</dbReference>
<dbReference type="EMBL" id="FMUH01000001">
    <property type="protein sequence ID" value="SCX40040.1"/>
    <property type="molecule type" value="Genomic_DNA"/>
</dbReference>
<keyword evidence="3" id="KW-0812">Transmembrane</keyword>
<evidence type="ECO:0000313" key="4">
    <source>
        <dbReference type="EMBL" id="SCX40040.1"/>
    </source>
</evidence>